<dbReference type="SUPFAM" id="SSF48403">
    <property type="entry name" value="Ankyrin repeat"/>
    <property type="match status" value="1"/>
</dbReference>
<dbReference type="Gene3D" id="1.25.40.20">
    <property type="entry name" value="Ankyrin repeat-containing domain"/>
    <property type="match status" value="1"/>
</dbReference>
<dbReference type="AlphaFoldDB" id="A0A8B6EYR2"/>
<dbReference type="InterPro" id="IPR002110">
    <property type="entry name" value="Ankyrin_rpt"/>
</dbReference>
<evidence type="ECO:0000313" key="2">
    <source>
        <dbReference type="Proteomes" id="UP000596742"/>
    </source>
</evidence>
<organism evidence="1 2">
    <name type="scientific">Mytilus galloprovincialis</name>
    <name type="common">Mediterranean mussel</name>
    <dbReference type="NCBI Taxonomy" id="29158"/>
    <lineage>
        <taxon>Eukaryota</taxon>
        <taxon>Metazoa</taxon>
        <taxon>Spiralia</taxon>
        <taxon>Lophotrochozoa</taxon>
        <taxon>Mollusca</taxon>
        <taxon>Bivalvia</taxon>
        <taxon>Autobranchia</taxon>
        <taxon>Pteriomorphia</taxon>
        <taxon>Mytilida</taxon>
        <taxon>Mytiloidea</taxon>
        <taxon>Mytilidae</taxon>
        <taxon>Mytilinae</taxon>
        <taxon>Mytilus</taxon>
    </lineage>
</organism>
<dbReference type="InterPro" id="IPR036770">
    <property type="entry name" value="Ankyrin_rpt-contain_sf"/>
</dbReference>
<dbReference type="Pfam" id="PF12796">
    <property type="entry name" value="Ank_2"/>
    <property type="match status" value="1"/>
</dbReference>
<name>A0A8B6EYR2_MYTGA</name>
<comment type="caution">
    <text evidence="1">The sequence shown here is derived from an EMBL/GenBank/DDBJ whole genome shotgun (WGS) entry which is preliminary data.</text>
</comment>
<dbReference type="OrthoDB" id="6119197at2759"/>
<gene>
    <name evidence="1" type="ORF">MGAL_10B057194</name>
</gene>
<protein>
    <submittedName>
        <fullName evidence="1">Uncharacterized protein</fullName>
    </submittedName>
</protein>
<reference evidence="1" key="1">
    <citation type="submission" date="2018-11" db="EMBL/GenBank/DDBJ databases">
        <authorList>
            <person name="Alioto T."/>
            <person name="Alioto T."/>
        </authorList>
    </citation>
    <scope>NUCLEOTIDE SEQUENCE</scope>
</reference>
<proteinExistence type="predicted"/>
<dbReference type="Proteomes" id="UP000596742">
    <property type="component" value="Unassembled WGS sequence"/>
</dbReference>
<accession>A0A8B6EYR2</accession>
<sequence length="108" mass="12005">MALVNEDKPIDLNKTVIPPLFASSSKSVINVFVQHNCNINVLDSHGQNALYCASERGSFEMAEFLNNIGCKMNVIFASGNRRFSSTSAVGADEKMLCYFFLFKEKDLT</sequence>
<keyword evidence="2" id="KW-1185">Reference proteome</keyword>
<evidence type="ECO:0000313" key="1">
    <source>
        <dbReference type="EMBL" id="VDI40869.1"/>
    </source>
</evidence>
<dbReference type="EMBL" id="UYJE01005834">
    <property type="protein sequence ID" value="VDI40869.1"/>
    <property type="molecule type" value="Genomic_DNA"/>
</dbReference>